<dbReference type="Proteomes" id="UP000003778">
    <property type="component" value="Unassembled WGS sequence"/>
</dbReference>
<dbReference type="RefSeq" id="WP_005700146.1">
    <property type="nucleotide sequence ID" value="NZ_AJTC01000042.1"/>
</dbReference>
<gene>
    <name evidence="1" type="ORF">HMPREF1119_1032</name>
</gene>
<evidence type="ECO:0008006" key="3">
    <source>
        <dbReference type="Google" id="ProtNLM"/>
    </source>
</evidence>
<reference evidence="1 2" key="1">
    <citation type="submission" date="2012-04" db="EMBL/GenBank/DDBJ databases">
        <authorList>
            <person name="Durkin A.S."/>
            <person name="McCorrison J."/>
            <person name="Torralba M."/>
            <person name="Gillis M."/>
            <person name="Methe B."/>
            <person name="Sutton G."/>
            <person name="Nelson K.E."/>
        </authorList>
    </citation>
    <scope>NUCLEOTIDE SEQUENCE [LARGE SCALE GENOMIC DNA]</scope>
    <source>
        <strain evidence="1 2">HK2019</strain>
    </source>
</reference>
<evidence type="ECO:0000313" key="2">
    <source>
        <dbReference type="Proteomes" id="UP000003778"/>
    </source>
</evidence>
<keyword evidence="2" id="KW-1185">Reference proteome</keyword>
<dbReference type="EMBL" id="AJTC01000042">
    <property type="protein sequence ID" value="EIJ28639.1"/>
    <property type="molecule type" value="Genomic_DNA"/>
</dbReference>
<proteinExistence type="predicted"/>
<organism evidence="1 2">
    <name type="scientific">Haemophilus parainfluenzae HK2019</name>
    <dbReference type="NCBI Taxonomy" id="1095746"/>
    <lineage>
        <taxon>Bacteria</taxon>
        <taxon>Pseudomonadati</taxon>
        <taxon>Pseudomonadota</taxon>
        <taxon>Gammaproteobacteria</taxon>
        <taxon>Pasteurellales</taxon>
        <taxon>Pasteurellaceae</taxon>
        <taxon>Haemophilus</taxon>
    </lineage>
</organism>
<accession>A0ABP2NUV1</accession>
<comment type="caution">
    <text evidence="1">The sequence shown here is derived from an EMBL/GenBank/DDBJ whole genome shotgun (WGS) entry which is preliminary data.</text>
</comment>
<name>A0ABP2NUV1_HAEPA</name>
<sequence length="248" mass="27625">MTVTFNQEGFAQNSGEITVYCTDAQGIYTKETTEYVSAGGSLAAGSYLDAPPKPKQGFVIVRADNSWQYQADHRGTYYSKETGEKVEHTALGELPDNLTALAPFAEPCKWNGTGWVKDEAKIVELFMQRKETLLATLADKADTLKSSLLVGYPQTEIESFYRQEKEALAWKADNKADTPMLKQIARVRGVPFEVLVEKVIEKASQFAVAIGVIIGQRQAFEDKLLALSSQKELDALKKEIEEWKFQAN</sequence>
<protein>
    <recommendedName>
        <fullName evidence="3">Tail fiber assembly protein</fullName>
    </recommendedName>
</protein>
<evidence type="ECO:0000313" key="1">
    <source>
        <dbReference type="EMBL" id="EIJ28639.1"/>
    </source>
</evidence>